<comment type="caution">
    <text evidence="2">The sequence shown here is derived from an EMBL/GenBank/DDBJ whole genome shotgun (WGS) entry which is preliminary data.</text>
</comment>
<keyword evidence="1" id="KW-0812">Transmembrane</keyword>
<name>A0A3S0BFQ3_9CORY</name>
<proteinExistence type="predicted"/>
<dbReference type="AlphaFoldDB" id="A0A3S0BFQ3"/>
<accession>A0A3S0BFQ3</accession>
<keyword evidence="1" id="KW-0472">Membrane</keyword>
<evidence type="ECO:0008006" key="4">
    <source>
        <dbReference type="Google" id="ProtNLM"/>
    </source>
</evidence>
<feature type="transmembrane region" description="Helical" evidence="1">
    <location>
        <begin position="45"/>
        <end position="70"/>
    </location>
</feature>
<dbReference type="Proteomes" id="UP000274907">
    <property type="component" value="Unassembled WGS sequence"/>
</dbReference>
<keyword evidence="1" id="KW-1133">Transmembrane helix</keyword>
<protein>
    <recommendedName>
        <fullName evidence="4">PH domain-containing protein</fullName>
    </recommendedName>
</protein>
<gene>
    <name evidence="2" type="ORF">EAH68_09655</name>
</gene>
<reference evidence="2 3" key="1">
    <citation type="submission" date="2018-12" db="EMBL/GenBank/DDBJ databases">
        <title>YIM 101343 draft genome.</title>
        <authorList>
            <person name="Chen X."/>
        </authorList>
    </citation>
    <scope>NUCLEOTIDE SEQUENCE [LARGE SCALE GENOMIC DNA]</scope>
    <source>
        <strain evidence="2 3">YIM 101343</strain>
    </source>
</reference>
<dbReference type="OrthoDB" id="4418808at2"/>
<sequence>MDTIRLRPSARRPLVVGVVFLLVMAPILIGLLVSSATVEQPTWSTLYLIAATAPAAGMLIALLMLAVVVWRRSRPLLLVDDHVHIAATGIRFPLVDLAHLQLYTWAGRGTFLVLLPEHVTERFPQDPRAVAPYTVKFPEGGRPQPMELVDLIVRRAPRVGVDKQGTIQRVS</sequence>
<evidence type="ECO:0000256" key="1">
    <source>
        <dbReference type="SAM" id="Phobius"/>
    </source>
</evidence>
<evidence type="ECO:0000313" key="3">
    <source>
        <dbReference type="Proteomes" id="UP000274907"/>
    </source>
</evidence>
<dbReference type="EMBL" id="RXHJ01000011">
    <property type="protein sequence ID" value="RSZ62394.1"/>
    <property type="molecule type" value="Genomic_DNA"/>
</dbReference>
<feature type="transmembrane region" description="Helical" evidence="1">
    <location>
        <begin position="12"/>
        <end position="33"/>
    </location>
</feature>
<organism evidence="2 3">
    <name type="scientific">Corynebacterium hylobatis</name>
    <dbReference type="NCBI Taxonomy" id="1859290"/>
    <lineage>
        <taxon>Bacteria</taxon>
        <taxon>Bacillati</taxon>
        <taxon>Actinomycetota</taxon>
        <taxon>Actinomycetes</taxon>
        <taxon>Mycobacteriales</taxon>
        <taxon>Corynebacteriaceae</taxon>
        <taxon>Corynebacterium</taxon>
    </lineage>
</organism>
<evidence type="ECO:0000313" key="2">
    <source>
        <dbReference type="EMBL" id="RSZ62394.1"/>
    </source>
</evidence>
<keyword evidence="3" id="KW-1185">Reference proteome</keyword>
<dbReference type="RefSeq" id="WP_126121123.1">
    <property type="nucleotide sequence ID" value="NZ_RXHJ01000011.1"/>
</dbReference>